<feature type="region of interest" description="Disordered" evidence="2">
    <location>
        <begin position="1"/>
        <end position="32"/>
    </location>
</feature>
<keyword evidence="3" id="KW-0812">Transmembrane</keyword>
<keyword evidence="3" id="KW-0472">Membrane</keyword>
<evidence type="ECO:0000313" key="4">
    <source>
        <dbReference type="EMBL" id="PYI27779.1"/>
    </source>
</evidence>
<feature type="transmembrane region" description="Helical" evidence="3">
    <location>
        <begin position="346"/>
        <end position="365"/>
    </location>
</feature>
<keyword evidence="3" id="KW-1133">Transmembrane helix</keyword>
<feature type="compositionally biased region" description="Polar residues" evidence="2">
    <location>
        <begin position="156"/>
        <end position="173"/>
    </location>
</feature>
<name>A0A2V5HTM9_9EURO</name>
<reference evidence="4 5" key="1">
    <citation type="submission" date="2018-02" db="EMBL/GenBank/DDBJ databases">
        <title>The genomes of Aspergillus section Nigri reveals drivers in fungal speciation.</title>
        <authorList>
            <consortium name="DOE Joint Genome Institute"/>
            <person name="Vesth T.C."/>
            <person name="Nybo J."/>
            <person name="Theobald S."/>
            <person name="Brandl J."/>
            <person name="Frisvad J.C."/>
            <person name="Nielsen K.F."/>
            <person name="Lyhne E.K."/>
            <person name="Kogle M.E."/>
            <person name="Kuo A."/>
            <person name="Riley R."/>
            <person name="Clum A."/>
            <person name="Nolan M."/>
            <person name="Lipzen A."/>
            <person name="Salamov A."/>
            <person name="Henrissat B."/>
            <person name="Wiebenga A."/>
            <person name="De vries R.P."/>
            <person name="Grigoriev I.V."/>
            <person name="Mortensen U.H."/>
            <person name="Andersen M.R."/>
            <person name="Baker S.E."/>
        </authorList>
    </citation>
    <scope>NUCLEOTIDE SEQUENCE [LARGE SCALE GENOMIC DNA]</scope>
    <source>
        <strain evidence="4 5">CBS 114.80</strain>
    </source>
</reference>
<keyword evidence="5" id="KW-1185">Reference proteome</keyword>
<evidence type="ECO:0000256" key="1">
    <source>
        <dbReference type="SAM" id="Coils"/>
    </source>
</evidence>
<feature type="region of interest" description="Disordered" evidence="2">
    <location>
        <begin position="102"/>
        <end position="176"/>
    </location>
</feature>
<protein>
    <submittedName>
        <fullName evidence="4">Uncharacterized protein</fullName>
    </submittedName>
</protein>
<dbReference type="AlphaFoldDB" id="A0A2V5HTM9"/>
<organism evidence="4 5">
    <name type="scientific">Aspergillus indologenus CBS 114.80</name>
    <dbReference type="NCBI Taxonomy" id="1450541"/>
    <lineage>
        <taxon>Eukaryota</taxon>
        <taxon>Fungi</taxon>
        <taxon>Dikarya</taxon>
        <taxon>Ascomycota</taxon>
        <taxon>Pezizomycotina</taxon>
        <taxon>Eurotiomycetes</taxon>
        <taxon>Eurotiomycetidae</taxon>
        <taxon>Eurotiales</taxon>
        <taxon>Aspergillaceae</taxon>
        <taxon>Aspergillus</taxon>
        <taxon>Aspergillus subgen. Circumdati</taxon>
    </lineage>
</organism>
<evidence type="ECO:0000313" key="5">
    <source>
        <dbReference type="Proteomes" id="UP000248817"/>
    </source>
</evidence>
<feature type="coiled-coil region" evidence="1">
    <location>
        <begin position="300"/>
        <end position="341"/>
    </location>
</feature>
<keyword evidence="1" id="KW-0175">Coiled coil</keyword>
<sequence>MEASMSLSLPDMVSSTTPERSVPHPPTTHGFGVVVTQRPPRTSLDKQLASTSDDQTQIITDSHGHEDNLQFANIVSLSEVKQQHRHLAIDVPSLDRVLSKSRHLHKHKHNKSGDGRFPRKKNQSATSTTAKALLPTWSGMKDKDNDEENGLLRPMTHQTTRSRWGSESTTGLTDGSRRESILEGIGTNTKLGPVARQEIRSSEDLEQVKSRRKYGEEYLRSALSLIGTLATDITRRLDYTYYNLLEKVAALNATVSSFQELLNSTSSLFADFQRETSSLDQEIRKQIEELQEFQPQLRRIEALEDRMKIGRTKAQQLNDRLENMRNEIDHWEKKEMEWQDRVNRRLRMFWAFAAAGVLAMLLAIATQNRSIIQSSAISNNMRAGTATLDYSASLRDEDNHESQGGNTPTWIKQPIETTLYQGSGISKPTGDEPLKFSVSE</sequence>
<dbReference type="Proteomes" id="UP000248817">
    <property type="component" value="Unassembled WGS sequence"/>
</dbReference>
<accession>A0A2V5HTM9</accession>
<evidence type="ECO:0000256" key="2">
    <source>
        <dbReference type="SAM" id="MobiDB-lite"/>
    </source>
</evidence>
<proteinExistence type="predicted"/>
<dbReference type="EMBL" id="KZ825562">
    <property type="protein sequence ID" value="PYI27779.1"/>
    <property type="molecule type" value="Genomic_DNA"/>
</dbReference>
<gene>
    <name evidence="4" type="ORF">BP00DRAFT_428978</name>
</gene>
<feature type="region of interest" description="Disordered" evidence="2">
    <location>
        <begin position="421"/>
        <end position="440"/>
    </location>
</feature>
<evidence type="ECO:0000256" key="3">
    <source>
        <dbReference type="SAM" id="Phobius"/>
    </source>
</evidence>